<comment type="caution">
    <text evidence="8">The sequence shown here is derived from an EMBL/GenBank/DDBJ whole genome shotgun (WGS) entry which is preliminary data.</text>
</comment>
<dbReference type="SUPFAM" id="SSF47757">
    <property type="entry name" value="Chemotaxis receptor methyltransferase CheR, N-terminal domain"/>
    <property type="match status" value="1"/>
</dbReference>
<evidence type="ECO:0000313" key="8">
    <source>
        <dbReference type="EMBL" id="MDT7041882.1"/>
    </source>
</evidence>
<feature type="domain" description="CheR-type methyltransferase" evidence="7">
    <location>
        <begin position="1"/>
        <end position="278"/>
    </location>
</feature>
<evidence type="ECO:0000313" key="9">
    <source>
        <dbReference type="Proteomes" id="UP001250932"/>
    </source>
</evidence>
<dbReference type="EC" id="2.1.1.80" evidence="2"/>
<keyword evidence="3" id="KW-0489">Methyltransferase</keyword>
<dbReference type="InterPro" id="IPR036804">
    <property type="entry name" value="CheR_N_sf"/>
</dbReference>
<evidence type="ECO:0000256" key="6">
    <source>
        <dbReference type="SAM" id="MobiDB-lite"/>
    </source>
</evidence>
<dbReference type="Pfam" id="PF03705">
    <property type="entry name" value="CheR_N"/>
    <property type="match status" value="1"/>
</dbReference>
<protein>
    <recommendedName>
        <fullName evidence="2">protein-glutamate O-methyltransferase</fullName>
        <ecNumber evidence="2">2.1.1.80</ecNumber>
    </recommendedName>
</protein>
<reference evidence="8 9" key="1">
    <citation type="journal article" date="2023" name="ISME J.">
        <title>Cultivation and genomic characterization of novel and ubiquitous marine nitrite-oxidizing bacteria from the Nitrospirales.</title>
        <authorList>
            <person name="Mueller A.J."/>
            <person name="Daebeler A."/>
            <person name="Herbold C.W."/>
            <person name="Kirkegaard R.H."/>
            <person name="Daims H."/>
        </authorList>
    </citation>
    <scope>NUCLEOTIDE SEQUENCE [LARGE SCALE GENOMIC DNA]</scope>
    <source>
        <strain evidence="8 9">EB</strain>
    </source>
</reference>
<keyword evidence="4" id="KW-0808">Transferase</keyword>
<sequence>MTSSLSSETFQTLREFIYQKSGLEFPDSKKYLLESRLQSRLLAVHCQNFEEYYKFLRFDPQREKEIVELFNCVTTNETFFFRDKAQLDCFQQVIVPQVTTARDKVRKLRIWSAGCSSGEEPYTLAMIIMEEFPALANWDVQIVATDLSEKILEAARLGVYGPYSVRNITPPLLQKYFTFSDGVYTVGPALRKFVTFSSLNLFDSLRMRSFRDIDVIFCRNVLIYFDQEARRKIITNFYDSLQASGVLMIGFSESLSGVNRLFHPIPWNKTVMYRKAGTPVAIPTTPSIDTSSRPTGIQVWKDGEAHSGQTPDKPSRLVPVGTGNSISGKVSSPEMKIDTKTLKSEPRGTR</sequence>
<dbReference type="SUPFAM" id="SSF53335">
    <property type="entry name" value="S-adenosyl-L-methionine-dependent methyltransferases"/>
    <property type="match status" value="1"/>
</dbReference>
<dbReference type="InterPro" id="IPR000780">
    <property type="entry name" value="CheR_MeTrfase"/>
</dbReference>
<dbReference type="Proteomes" id="UP001250932">
    <property type="component" value="Unassembled WGS sequence"/>
</dbReference>
<name>A0ABU3K636_9BACT</name>
<evidence type="ECO:0000259" key="7">
    <source>
        <dbReference type="PROSITE" id="PS50123"/>
    </source>
</evidence>
<dbReference type="InterPro" id="IPR050903">
    <property type="entry name" value="Bact_Chemotaxis_MeTrfase"/>
</dbReference>
<dbReference type="PANTHER" id="PTHR24422">
    <property type="entry name" value="CHEMOTAXIS PROTEIN METHYLTRANSFERASE"/>
    <property type="match status" value="1"/>
</dbReference>
<organism evidence="8 9">
    <name type="scientific">Candidatus Nitronereus thalassa</name>
    <dbReference type="NCBI Taxonomy" id="3020898"/>
    <lineage>
        <taxon>Bacteria</taxon>
        <taxon>Pseudomonadati</taxon>
        <taxon>Nitrospirota</taxon>
        <taxon>Nitrospiria</taxon>
        <taxon>Nitrospirales</taxon>
        <taxon>Nitrospiraceae</taxon>
        <taxon>Candidatus Nitronereus</taxon>
    </lineage>
</organism>
<dbReference type="PROSITE" id="PS50123">
    <property type="entry name" value="CHER"/>
    <property type="match status" value="1"/>
</dbReference>
<keyword evidence="5" id="KW-0949">S-adenosyl-L-methionine</keyword>
<comment type="catalytic activity">
    <reaction evidence="1">
        <text>L-glutamyl-[protein] + S-adenosyl-L-methionine = [protein]-L-glutamate 5-O-methyl ester + S-adenosyl-L-homocysteine</text>
        <dbReference type="Rhea" id="RHEA:24452"/>
        <dbReference type="Rhea" id="RHEA-COMP:10208"/>
        <dbReference type="Rhea" id="RHEA-COMP:10311"/>
        <dbReference type="ChEBI" id="CHEBI:29973"/>
        <dbReference type="ChEBI" id="CHEBI:57856"/>
        <dbReference type="ChEBI" id="CHEBI:59789"/>
        <dbReference type="ChEBI" id="CHEBI:82795"/>
        <dbReference type="EC" id="2.1.1.80"/>
    </reaction>
</comment>
<dbReference type="EMBL" id="JAQOUE010000001">
    <property type="protein sequence ID" value="MDT7041882.1"/>
    <property type="molecule type" value="Genomic_DNA"/>
</dbReference>
<feature type="region of interest" description="Disordered" evidence="6">
    <location>
        <begin position="302"/>
        <end position="350"/>
    </location>
</feature>
<dbReference type="InterPro" id="IPR022641">
    <property type="entry name" value="CheR_N"/>
</dbReference>
<dbReference type="InterPro" id="IPR029063">
    <property type="entry name" value="SAM-dependent_MTases_sf"/>
</dbReference>
<gene>
    <name evidence="8" type="ORF">PPG34_05925</name>
</gene>
<dbReference type="SMART" id="SM00138">
    <property type="entry name" value="MeTrc"/>
    <property type="match status" value="1"/>
</dbReference>
<dbReference type="Gene3D" id="3.40.50.150">
    <property type="entry name" value="Vaccinia Virus protein VP39"/>
    <property type="match status" value="1"/>
</dbReference>
<evidence type="ECO:0000256" key="1">
    <source>
        <dbReference type="ARBA" id="ARBA00001541"/>
    </source>
</evidence>
<evidence type="ECO:0000256" key="4">
    <source>
        <dbReference type="ARBA" id="ARBA00022679"/>
    </source>
</evidence>
<dbReference type="PANTHER" id="PTHR24422:SF10">
    <property type="entry name" value="CHEMOTAXIS PROTEIN METHYLTRANSFERASE 2"/>
    <property type="match status" value="1"/>
</dbReference>
<feature type="compositionally biased region" description="Basic and acidic residues" evidence="6">
    <location>
        <begin position="335"/>
        <end position="350"/>
    </location>
</feature>
<keyword evidence="9" id="KW-1185">Reference proteome</keyword>
<dbReference type="PRINTS" id="PR00996">
    <property type="entry name" value="CHERMTFRASE"/>
</dbReference>
<evidence type="ECO:0000256" key="5">
    <source>
        <dbReference type="ARBA" id="ARBA00022691"/>
    </source>
</evidence>
<dbReference type="Gene3D" id="1.10.155.10">
    <property type="entry name" value="Chemotaxis receptor methyltransferase CheR, N-terminal domain"/>
    <property type="match status" value="1"/>
</dbReference>
<proteinExistence type="predicted"/>
<dbReference type="InterPro" id="IPR022642">
    <property type="entry name" value="CheR_C"/>
</dbReference>
<dbReference type="RefSeq" id="WP_313832229.1">
    <property type="nucleotide sequence ID" value="NZ_JAQOUE010000001.1"/>
</dbReference>
<evidence type="ECO:0000256" key="3">
    <source>
        <dbReference type="ARBA" id="ARBA00022603"/>
    </source>
</evidence>
<evidence type="ECO:0000256" key="2">
    <source>
        <dbReference type="ARBA" id="ARBA00012534"/>
    </source>
</evidence>
<dbReference type="Pfam" id="PF01739">
    <property type="entry name" value="CheR"/>
    <property type="match status" value="1"/>
</dbReference>
<accession>A0ABU3K636</accession>